<feature type="compositionally biased region" description="Acidic residues" evidence="5">
    <location>
        <begin position="321"/>
        <end position="334"/>
    </location>
</feature>
<evidence type="ECO:0000256" key="3">
    <source>
        <dbReference type="ARBA" id="ARBA00022737"/>
    </source>
</evidence>
<dbReference type="Gene3D" id="2.130.10.10">
    <property type="entry name" value="YVTN repeat-like/Quinoprotein amine dehydrogenase"/>
    <property type="match status" value="2"/>
</dbReference>
<dbReference type="InterPro" id="IPR001680">
    <property type="entry name" value="WD40_rpt"/>
</dbReference>
<dbReference type="SMART" id="SM00320">
    <property type="entry name" value="WD40"/>
    <property type="match status" value="6"/>
</dbReference>
<feature type="compositionally biased region" description="Polar residues" evidence="5">
    <location>
        <begin position="372"/>
        <end position="383"/>
    </location>
</feature>
<feature type="repeat" description="WD" evidence="4">
    <location>
        <begin position="70"/>
        <end position="111"/>
    </location>
</feature>
<feature type="compositionally biased region" description="Basic residues" evidence="5">
    <location>
        <begin position="352"/>
        <end position="368"/>
    </location>
</feature>
<feature type="region of interest" description="Disordered" evidence="5">
    <location>
        <begin position="321"/>
        <end position="383"/>
    </location>
</feature>
<evidence type="ECO:0000256" key="1">
    <source>
        <dbReference type="ARBA" id="ARBA00007625"/>
    </source>
</evidence>
<dbReference type="SUPFAM" id="SSF50978">
    <property type="entry name" value="WD40 repeat-like"/>
    <property type="match status" value="1"/>
</dbReference>
<feature type="repeat" description="WD" evidence="4">
    <location>
        <begin position="113"/>
        <end position="153"/>
    </location>
</feature>
<dbReference type="Proteomes" id="UP001146793">
    <property type="component" value="Unassembled WGS sequence"/>
</dbReference>
<dbReference type="PANTHER" id="PTHR44019">
    <property type="entry name" value="WD REPEAT-CONTAINING PROTEIN 55"/>
    <property type="match status" value="1"/>
</dbReference>
<comment type="similarity">
    <text evidence="1">Belongs to the WD repeat WDR55 family.</text>
</comment>
<reference evidence="6" key="1">
    <citation type="submission" date="2022-08" db="EMBL/GenBank/DDBJ databases">
        <title>Novel sulphate-reducing endosymbionts in the free-living metamonad Anaeramoeba.</title>
        <authorList>
            <person name="Jerlstrom-Hultqvist J."/>
            <person name="Cepicka I."/>
            <person name="Gallot-Lavallee L."/>
            <person name="Salas-Leiva D."/>
            <person name="Curtis B.A."/>
            <person name="Zahonova K."/>
            <person name="Pipaliya S."/>
            <person name="Dacks J."/>
            <person name="Roger A.J."/>
        </authorList>
    </citation>
    <scope>NUCLEOTIDE SEQUENCE</scope>
    <source>
        <strain evidence="6">Busselton2</strain>
    </source>
</reference>
<dbReference type="EMBL" id="JANTQA010000047">
    <property type="protein sequence ID" value="KAJ3433608.1"/>
    <property type="molecule type" value="Genomic_DNA"/>
</dbReference>
<proteinExistence type="inferred from homology"/>
<dbReference type="InterPro" id="IPR050505">
    <property type="entry name" value="WDR55/POC1"/>
</dbReference>
<name>A0AAV7Z0N9_9EUKA</name>
<protein>
    <submittedName>
        <fullName evidence="6">Wd repeat-containing protein jip5</fullName>
    </submittedName>
</protein>
<keyword evidence="3" id="KW-0677">Repeat</keyword>
<dbReference type="InterPro" id="IPR015943">
    <property type="entry name" value="WD40/YVTN_repeat-like_dom_sf"/>
</dbReference>
<dbReference type="PANTHER" id="PTHR44019:SF20">
    <property type="entry name" value="WD REPEAT-CONTAINING PROTEIN 55"/>
    <property type="match status" value="1"/>
</dbReference>
<dbReference type="AlphaFoldDB" id="A0AAV7Z0N9"/>
<evidence type="ECO:0000313" key="7">
    <source>
        <dbReference type="Proteomes" id="UP001146793"/>
    </source>
</evidence>
<sequence length="383" mass="43705">MNIFEEESDSDNEAYEGLVESRHIPNTSFDDPLICFNLHHEQNLVAAGLVTGKIKMIQFSKDEQKEVAEFNYHKESCRSVLFSHQENILYTGSKDRSICVYDLENFSQAMFIEDAHDDAINCLYEIGKNRLISGDDGGVIKIWDLRQEKAIKTIEENDDYITALKTDSAETTLLATSGDGSLTSYNLLKNELITVSEIYDDDLLSMEIIKDGSVLLCGTMSGAMLIFKWEFFGDKTDLFPGHQQAVTSIIPFDQDSVITGSEDGFIRLIGIYPNKFYGIIGQQNEAIDNLEFSHDKSYLVSSSSYGELQYFDALFLFDDNEDGNENENQNENENENEKSTMGIKNMNQEQPKKRKKKKKKRNKNKNKKNNFIGKNQNNFFDKL</sequence>
<organism evidence="6 7">
    <name type="scientific">Anaeramoeba flamelloides</name>
    <dbReference type="NCBI Taxonomy" id="1746091"/>
    <lineage>
        <taxon>Eukaryota</taxon>
        <taxon>Metamonada</taxon>
        <taxon>Anaeramoebidae</taxon>
        <taxon>Anaeramoeba</taxon>
    </lineage>
</organism>
<dbReference type="InterPro" id="IPR036322">
    <property type="entry name" value="WD40_repeat_dom_sf"/>
</dbReference>
<dbReference type="PROSITE" id="PS50082">
    <property type="entry name" value="WD_REPEATS_2"/>
    <property type="match status" value="2"/>
</dbReference>
<evidence type="ECO:0000313" key="6">
    <source>
        <dbReference type="EMBL" id="KAJ3433608.1"/>
    </source>
</evidence>
<gene>
    <name evidence="6" type="ORF">M0812_22570</name>
</gene>
<evidence type="ECO:0000256" key="4">
    <source>
        <dbReference type="PROSITE-ProRule" id="PRU00221"/>
    </source>
</evidence>
<accession>A0AAV7Z0N9</accession>
<evidence type="ECO:0000256" key="5">
    <source>
        <dbReference type="SAM" id="MobiDB-lite"/>
    </source>
</evidence>
<dbReference type="Pfam" id="PF24796">
    <property type="entry name" value="WDR55"/>
    <property type="match status" value="1"/>
</dbReference>
<comment type="caution">
    <text evidence="6">The sequence shown here is derived from an EMBL/GenBank/DDBJ whole genome shotgun (WGS) entry which is preliminary data.</text>
</comment>
<keyword evidence="2 4" id="KW-0853">WD repeat</keyword>
<evidence type="ECO:0000256" key="2">
    <source>
        <dbReference type="ARBA" id="ARBA00022574"/>
    </source>
</evidence>